<feature type="transmembrane region" description="Helical" evidence="1">
    <location>
        <begin position="87"/>
        <end position="108"/>
    </location>
</feature>
<comment type="caution">
    <text evidence="2">The sequence shown here is derived from an EMBL/GenBank/DDBJ whole genome shotgun (WGS) entry which is preliminary data.</text>
</comment>
<reference evidence="2 3" key="1">
    <citation type="submission" date="2017-09" db="EMBL/GenBank/DDBJ databases">
        <title>Depth-based differentiation of microbial function through sediment-hosted aquifers and enrichment of novel symbionts in the deep terrestrial subsurface.</title>
        <authorList>
            <person name="Probst A.J."/>
            <person name="Ladd B."/>
            <person name="Jarett J.K."/>
            <person name="Geller-Mcgrath D.E."/>
            <person name="Sieber C.M."/>
            <person name="Emerson J.B."/>
            <person name="Anantharaman K."/>
            <person name="Thomas B.C."/>
            <person name="Malmstrom R."/>
            <person name="Stieglmeier M."/>
            <person name="Klingl A."/>
            <person name="Woyke T."/>
            <person name="Ryan C.M."/>
            <person name="Banfield J.F."/>
        </authorList>
    </citation>
    <scope>NUCLEOTIDE SEQUENCE [LARGE SCALE GENOMIC DNA]</scope>
    <source>
        <strain evidence="2">CG08_land_8_20_14_0_20_40_16</strain>
    </source>
</reference>
<proteinExistence type="predicted"/>
<dbReference type="Proteomes" id="UP000231542">
    <property type="component" value="Unassembled WGS sequence"/>
</dbReference>
<evidence type="ECO:0000313" key="2">
    <source>
        <dbReference type="EMBL" id="PIS42678.1"/>
    </source>
</evidence>
<sequence length="110" mass="12211">MFELKDESMQVKAGILTGLLESLYVLVVAIIMMKMGEVMPTIEGIFGIGMFLILLVFSAGISGVFVFGLPIHLFLQKRVNDAVKVMTTTFLTLMGVFFITMLFAAIYFTQ</sequence>
<keyword evidence="1" id="KW-0472">Membrane</keyword>
<evidence type="ECO:0000256" key="1">
    <source>
        <dbReference type="SAM" id="Phobius"/>
    </source>
</evidence>
<evidence type="ECO:0000313" key="3">
    <source>
        <dbReference type="Proteomes" id="UP000231542"/>
    </source>
</evidence>
<protein>
    <submittedName>
        <fullName evidence="2">Uncharacterized protein</fullName>
    </submittedName>
</protein>
<organism evidence="2 3">
    <name type="scientific">Candidatus Kerfeldbacteria bacterium CG08_land_8_20_14_0_20_40_16</name>
    <dbReference type="NCBI Taxonomy" id="2014244"/>
    <lineage>
        <taxon>Bacteria</taxon>
        <taxon>Candidatus Kerfeldiibacteriota</taxon>
    </lineage>
</organism>
<keyword evidence="1" id="KW-0812">Transmembrane</keyword>
<dbReference type="EMBL" id="PEXU01000028">
    <property type="protein sequence ID" value="PIS42678.1"/>
    <property type="molecule type" value="Genomic_DNA"/>
</dbReference>
<name>A0A2H0YW04_9BACT</name>
<feature type="transmembrane region" description="Helical" evidence="1">
    <location>
        <begin position="12"/>
        <end position="33"/>
    </location>
</feature>
<accession>A0A2H0YW04</accession>
<dbReference type="AlphaFoldDB" id="A0A2H0YW04"/>
<gene>
    <name evidence="2" type="ORF">COT24_02270</name>
</gene>
<keyword evidence="1" id="KW-1133">Transmembrane helix</keyword>
<feature type="transmembrane region" description="Helical" evidence="1">
    <location>
        <begin position="45"/>
        <end position="75"/>
    </location>
</feature>